<evidence type="ECO:0000256" key="10">
    <source>
        <dbReference type="ARBA" id="ARBA00022723"/>
    </source>
</evidence>
<reference evidence="22" key="1">
    <citation type="submission" date="2020-10" db="EMBL/GenBank/DDBJ databases">
        <title>CRESS DNA virus dark matter in the feces of wild birds.</title>
        <authorList>
            <person name="Yang S."/>
            <person name="Zhang W."/>
        </authorList>
    </citation>
    <scope>NUCLEOTIDE SEQUENCE</scope>
    <source>
        <strain evidence="22">Sru50usv1</strain>
    </source>
</reference>
<keyword evidence="5" id="KW-1048">Host nucleus</keyword>
<evidence type="ECO:0000256" key="3">
    <source>
        <dbReference type="ARBA" id="ARBA00008545"/>
    </source>
</evidence>
<keyword evidence="9" id="KW-0540">Nuclease</keyword>
<comment type="similarity">
    <text evidence="3">Belongs to the nanoviruses/circoviruses replication-associated protein family.</text>
</comment>
<keyword evidence="12" id="KW-0255">Endonuclease</keyword>
<keyword evidence="10" id="KW-0479">Metal-binding</keyword>
<protein>
    <recommendedName>
        <fullName evidence="4">Replication-associated protein</fullName>
    </recommendedName>
    <alternativeName>
        <fullName evidence="17">ATP-dependent helicase Rep</fullName>
    </alternativeName>
    <alternativeName>
        <fullName evidence="18">RepP</fullName>
    </alternativeName>
</protein>
<feature type="domain" description="CRESS-DNA virus Rep endonuclease" evidence="21">
    <location>
        <begin position="9"/>
        <end position="101"/>
    </location>
</feature>
<keyword evidence="11" id="KW-0547">Nucleotide-binding</keyword>
<keyword evidence="13" id="KW-0378">Hydrolase</keyword>
<dbReference type="Pfam" id="PF02407">
    <property type="entry name" value="Viral_Rep"/>
    <property type="match status" value="1"/>
</dbReference>
<keyword evidence="14" id="KW-0190">Covalent protein-DNA linkage</keyword>
<evidence type="ECO:0000256" key="15">
    <source>
        <dbReference type="ARBA" id="ARBA00023125"/>
    </source>
</evidence>
<evidence type="ECO:0000256" key="14">
    <source>
        <dbReference type="ARBA" id="ARBA00023124"/>
    </source>
</evidence>
<keyword evidence="6" id="KW-0808">Transferase</keyword>
<dbReference type="GO" id="GO:0003723">
    <property type="term" value="F:RNA binding"/>
    <property type="evidence" value="ECO:0007669"/>
    <property type="project" value="InterPro"/>
</dbReference>
<name>A0A8A4XCE9_9VIRU</name>
<evidence type="ECO:0000256" key="16">
    <source>
        <dbReference type="ARBA" id="ARBA00023268"/>
    </source>
</evidence>
<dbReference type="GO" id="GO:0042025">
    <property type="term" value="C:host cell nucleus"/>
    <property type="evidence" value="ECO:0007669"/>
    <property type="project" value="UniProtKB-SubCell"/>
</dbReference>
<evidence type="ECO:0000256" key="7">
    <source>
        <dbReference type="ARBA" id="ARBA00022695"/>
    </source>
</evidence>
<evidence type="ECO:0000256" key="2">
    <source>
        <dbReference type="ARBA" id="ARBA00004147"/>
    </source>
</evidence>
<evidence type="ECO:0000256" key="13">
    <source>
        <dbReference type="ARBA" id="ARBA00022801"/>
    </source>
</evidence>
<evidence type="ECO:0000313" key="22">
    <source>
        <dbReference type="EMBL" id="QTE03386.1"/>
    </source>
</evidence>
<evidence type="ECO:0000256" key="19">
    <source>
        <dbReference type="ARBA" id="ARBA00049360"/>
    </source>
</evidence>
<comment type="catalytic activity">
    <reaction evidence="19">
        <text>ATP + H2O = ADP + phosphate + H(+)</text>
        <dbReference type="Rhea" id="RHEA:13065"/>
        <dbReference type="ChEBI" id="CHEBI:15377"/>
        <dbReference type="ChEBI" id="CHEBI:15378"/>
        <dbReference type="ChEBI" id="CHEBI:30616"/>
        <dbReference type="ChEBI" id="CHEBI:43474"/>
        <dbReference type="ChEBI" id="CHEBI:456216"/>
    </reaction>
</comment>
<dbReference type="Gene3D" id="3.40.1310.20">
    <property type="match status" value="1"/>
</dbReference>
<dbReference type="GO" id="GO:0003677">
    <property type="term" value="F:DNA binding"/>
    <property type="evidence" value="ECO:0007669"/>
    <property type="project" value="UniProtKB-KW"/>
</dbReference>
<evidence type="ECO:0000256" key="9">
    <source>
        <dbReference type="ARBA" id="ARBA00022722"/>
    </source>
</evidence>
<sequence length="343" mass="39452">MAQQLRARGLKYKQWSFTSFDVQHEPKFDPALDEYLIFGKETCPDSGRQHFQGYVCFKNRQYLSYCKKRIPGAHFERSRGTPTENREYCSKDGEVKEFGSLPSTGRGGGIFADAIKQAENGDIDTVKSSHPGLYLRYKKTLESLRRVNTDELNDSCGIWMFGPPRSGKDYAVMSKFKSLFNKPLNKWWDGYTGEEAVLLSDLDKFHATYIGYYLKIWADRYPFTAEVKGGTMKIRPRYILVTSNYKISDIFENMEMRSAIEARFHQLEHDVESDNVVVLRRPTFTPSDRFLRALENVLPKESSPLPEAKASTSSEKTPAEEDSENEFQACPKKTRLQKSDRKG</sequence>
<dbReference type="EMBL" id="MW182768">
    <property type="protein sequence ID" value="QTE03386.1"/>
    <property type="molecule type" value="Genomic_DNA"/>
</dbReference>
<dbReference type="InterPro" id="IPR049912">
    <property type="entry name" value="CRESS_DNA_REP"/>
</dbReference>
<dbReference type="GO" id="GO:0000166">
    <property type="term" value="F:nucleotide binding"/>
    <property type="evidence" value="ECO:0007669"/>
    <property type="project" value="UniProtKB-KW"/>
</dbReference>
<comment type="cofactor">
    <cofactor evidence="1">
        <name>Mn(2+)</name>
        <dbReference type="ChEBI" id="CHEBI:29035"/>
    </cofactor>
</comment>
<evidence type="ECO:0000256" key="12">
    <source>
        <dbReference type="ARBA" id="ARBA00022759"/>
    </source>
</evidence>
<dbReference type="SUPFAM" id="SSF52540">
    <property type="entry name" value="P-loop containing nucleoside triphosphate hydrolases"/>
    <property type="match status" value="1"/>
</dbReference>
<proteinExistence type="inferred from homology"/>
<evidence type="ECO:0000256" key="20">
    <source>
        <dbReference type="SAM" id="MobiDB-lite"/>
    </source>
</evidence>
<comment type="subcellular location">
    <subcellularLocation>
        <location evidence="2">Host nucleus</location>
    </subcellularLocation>
</comment>
<evidence type="ECO:0000256" key="6">
    <source>
        <dbReference type="ARBA" id="ARBA00022679"/>
    </source>
</evidence>
<keyword evidence="16" id="KW-0511">Multifunctional enzyme</keyword>
<evidence type="ECO:0000256" key="11">
    <source>
        <dbReference type="ARBA" id="ARBA00022741"/>
    </source>
</evidence>
<dbReference type="GO" id="GO:0006260">
    <property type="term" value="P:DNA replication"/>
    <property type="evidence" value="ECO:0007669"/>
    <property type="project" value="UniProtKB-KW"/>
</dbReference>
<dbReference type="PROSITE" id="PS52020">
    <property type="entry name" value="CRESS_DNA_REP"/>
    <property type="match status" value="1"/>
</dbReference>
<evidence type="ECO:0000256" key="5">
    <source>
        <dbReference type="ARBA" id="ARBA00022562"/>
    </source>
</evidence>
<dbReference type="GO" id="GO:0004519">
    <property type="term" value="F:endonuclease activity"/>
    <property type="evidence" value="ECO:0007669"/>
    <property type="project" value="UniProtKB-KW"/>
</dbReference>
<evidence type="ECO:0000259" key="21">
    <source>
        <dbReference type="PROSITE" id="PS52020"/>
    </source>
</evidence>
<evidence type="ECO:0000256" key="18">
    <source>
        <dbReference type="ARBA" id="ARBA00032243"/>
    </source>
</evidence>
<dbReference type="Pfam" id="PF00910">
    <property type="entry name" value="RNA_helicase"/>
    <property type="match status" value="1"/>
</dbReference>
<evidence type="ECO:0000256" key="4">
    <source>
        <dbReference type="ARBA" id="ARBA00014531"/>
    </source>
</evidence>
<dbReference type="InterPro" id="IPR027417">
    <property type="entry name" value="P-loop_NTPase"/>
</dbReference>
<dbReference type="GO" id="GO:0046872">
    <property type="term" value="F:metal ion binding"/>
    <property type="evidence" value="ECO:0007669"/>
    <property type="project" value="UniProtKB-KW"/>
</dbReference>
<evidence type="ECO:0000256" key="8">
    <source>
        <dbReference type="ARBA" id="ARBA00022705"/>
    </source>
</evidence>
<dbReference type="GO" id="GO:0016787">
    <property type="term" value="F:hydrolase activity"/>
    <property type="evidence" value="ECO:0007669"/>
    <property type="project" value="UniProtKB-KW"/>
</dbReference>
<accession>A0A8A4XCE9</accession>
<feature type="region of interest" description="Disordered" evidence="20">
    <location>
        <begin position="301"/>
        <end position="343"/>
    </location>
</feature>
<keyword evidence="8" id="KW-0235">DNA replication</keyword>
<dbReference type="Gene3D" id="3.40.50.300">
    <property type="entry name" value="P-loop containing nucleotide triphosphate hydrolases"/>
    <property type="match status" value="1"/>
</dbReference>
<keyword evidence="7" id="KW-0548">Nucleotidyltransferase</keyword>
<dbReference type="GO" id="GO:0003724">
    <property type="term" value="F:RNA helicase activity"/>
    <property type="evidence" value="ECO:0007669"/>
    <property type="project" value="InterPro"/>
</dbReference>
<evidence type="ECO:0000256" key="17">
    <source>
        <dbReference type="ARBA" id="ARBA00030754"/>
    </source>
</evidence>
<keyword evidence="15" id="KW-0238">DNA-binding</keyword>
<evidence type="ECO:0000256" key="1">
    <source>
        <dbReference type="ARBA" id="ARBA00001936"/>
    </source>
</evidence>
<dbReference type="InterPro" id="IPR000605">
    <property type="entry name" value="Helicase_SF3_ssDNA/RNA_vir"/>
</dbReference>
<dbReference type="GO" id="GO:0016779">
    <property type="term" value="F:nucleotidyltransferase activity"/>
    <property type="evidence" value="ECO:0007669"/>
    <property type="project" value="UniProtKB-KW"/>
</dbReference>
<organism evidence="22">
    <name type="scientific">Luscinia calliope CRESS-DNA-virus sp</name>
    <dbReference type="NCBI Taxonomy" id="2815039"/>
    <lineage>
        <taxon>Viruses</taxon>
        <taxon>Monodnaviria</taxon>
        <taxon>Shotokuvirae</taxon>
        <taxon>Cressdnaviricota</taxon>
    </lineage>
</organism>